<keyword evidence="3" id="KW-1185">Reference proteome</keyword>
<dbReference type="AlphaFoldDB" id="A0A1Y2IZH8"/>
<reference evidence="2 3" key="1">
    <citation type="journal article" date="2015" name="Biotechnol. Biofuels">
        <title>Enhanced degradation of softwood versus hardwood by the white-rot fungus Pycnoporus coccineus.</title>
        <authorList>
            <person name="Couturier M."/>
            <person name="Navarro D."/>
            <person name="Chevret D."/>
            <person name="Henrissat B."/>
            <person name="Piumi F."/>
            <person name="Ruiz-Duenas F.J."/>
            <person name="Martinez A.T."/>
            <person name="Grigoriev I.V."/>
            <person name="Riley R."/>
            <person name="Lipzen A."/>
            <person name="Berrin J.G."/>
            <person name="Master E.R."/>
            <person name="Rosso M.N."/>
        </authorList>
    </citation>
    <scope>NUCLEOTIDE SEQUENCE [LARGE SCALE GENOMIC DNA]</scope>
    <source>
        <strain evidence="2 3">BRFM310</strain>
    </source>
</reference>
<dbReference type="OrthoDB" id="2729292at2759"/>
<evidence type="ECO:0000313" key="3">
    <source>
        <dbReference type="Proteomes" id="UP000193067"/>
    </source>
</evidence>
<dbReference type="Proteomes" id="UP000193067">
    <property type="component" value="Unassembled WGS sequence"/>
</dbReference>
<evidence type="ECO:0000256" key="1">
    <source>
        <dbReference type="SAM" id="SignalP"/>
    </source>
</evidence>
<evidence type="ECO:0000313" key="2">
    <source>
        <dbReference type="EMBL" id="OSD06526.1"/>
    </source>
</evidence>
<feature type="signal peptide" evidence="1">
    <location>
        <begin position="1"/>
        <end position="22"/>
    </location>
</feature>
<name>A0A1Y2IZH8_TRAC3</name>
<accession>A0A1Y2IZH8</accession>
<protein>
    <submittedName>
        <fullName evidence="2">Uncharacterized protein</fullName>
    </submittedName>
</protein>
<gene>
    <name evidence="2" type="ORF">PYCCODRAFT_1431530</name>
</gene>
<organism evidence="2 3">
    <name type="scientific">Trametes coccinea (strain BRFM310)</name>
    <name type="common">Pycnoporus coccineus</name>
    <dbReference type="NCBI Taxonomy" id="1353009"/>
    <lineage>
        <taxon>Eukaryota</taxon>
        <taxon>Fungi</taxon>
        <taxon>Dikarya</taxon>
        <taxon>Basidiomycota</taxon>
        <taxon>Agaricomycotina</taxon>
        <taxon>Agaricomycetes</taxon>
        <taxon>Polyporales</taxon>
        <taxon>Polyporaceae</taxon>
        <taxon>Trametes</taxon>
    </lineage>
</organism>
<feature type="chain" id="PRO_5011965830" evidence="1">
    <location>
        <begin position="23"/>
        <end position="100"/>
    </location>
</feature>
<proteinExistence type="predicted"/>
<dbReference type="EMBL" id="KZ084090">
    <property type="protein sequence ID" value="OSD06526.1"/>
    <property type="molecule type" value="Genomic_DNA"/>
</dbReference>
<sequence>MQIKSLLAVASVVLATVLGASAEQQKQEAHETTIWVPKATVVETNTYTATRVDQIWTTTPPYEWETTYPITWTAVQTVTSFVPVVTSVPQRRHARDFEAA</sequence>
<keyword evidence="1" id="KW-0732">Signal</keyword>